<dbReference type="AlphaFoldDB" id="A0A5R8Y2Z6"/>
<evidence type="ECO:0000256" key="3">
    <source>
        <dbReference type="ARBA" id="ARBA00023163"/>
    </source>
</evidence>
<keyword evidence="6" id="KW-1185">Reference proteome</keyword>
<dbReference type="Proteomes" id="UP000308901">
    <property type="component" value="Unassembled WGS sequence"/>
</dbReference>
<reference evidence="5 6" key="1">
    <citation type="submission" date="2019-05" db="EMBL/GenBank/DDBJ databases">
        <title>Arcobacter sp. nov., isolated from sea sediment.</title>
        <authorList>
            <person name="Kim W."/>
        </authorList>
    </citation>
    <scope>NUCLEOTIDE SEQUENCE [LARGE SCALE GENOMIC DNA]</scope>
    <source>
        <strain evidence="5 6">CAU 1517</strain>
    </source>
</reference>
<accession>A0A5R8Y2Z6</accession>
<evidence type="ECO:0000256" key="2">
    <source>
        <dbReference type="ARBA" id="ARBA00023125"/>
    </source>
</evidence>
<proteinExistence type="predicted"/>
<dbReference type="PRINTS" id="PR00598">
    <property type="entry name" value="HTHMARR"/>
</dbReference>
<evidence type="ECO:0000256" key="1">
    <source>
        <dbReference type="ARBA" id="ARBA00023015"/>
    </source>
</evidence>
<dbReference type="GO" id="GO:0003700">
    <property type="term" value="F:DNA-binding transcription factor activity"/>
    <property type="evidence" value="ECO:0007669"/>
    <property type="project" value="InterPro"/>
</dbReference>
<dbReference type="GO" id="GO:0003677">
    <property type="term" value="F:DNA binding"/>
    <property type="evidence" value="ECO:0007669"/>
    <property type="project" value="UniProtKB-KW"/>
</dbReference>
<protein>
    <submittedName>
        <fullName evidence="5">Winged helix-turn-helix transcriptional regulator</fullName>
    </submittedName>
</protein>
<dbReference type="InterPro" id="IPR000835">
    <property type="entry name" value="HTH_MarR-typ"/>
</dbReference>
<dbReference type="Pfam" id="PF01047">
    <property type="entry name" value="MarR"/>
    <property type="match status" value="1"/>
</dbReference>
<dbReference type="SUPFAM" id="SSF46785">
    <property type="entry name" value="Winged helix' DNA-binding domain"/>
    <property type="match status" value="1"/>
</dbReference>
<sequence>MEKQEFILNESFGYHFTSITLIIKRMMESCLKPYNLTHLQFSILVNLYKNNVSTQKELLKYTYGDEASITRLINRMESKGFLKRVPSIEDKRKKKIILTEEGINLTEEVLSCAKEVNNSLVEDLDEKENKQLLNLLQKVHNSIKS</sequence>
<evidence type="ECO:0000259" key="4">
    <source>
        <dbReference type="PROSITE" id="PS50995"/>
    </source>
</evidence>
<dbReference type="EMBL" id="VANU01000002">
    <property type="protein sequence ID" value="TLP39398.1"/>
    <property type="molecule type" value="Genomic_DNA"/>
</dbReference>
<name>A0A5R8Y2Z6_9BACT</name>
<gene>
    <name evidence="5" type="ORF">FDK22_05880</name>
</gene>
<dbReference type="PROSITE" id="PS01117">
    <property type="entry name" value="HTH_MARR_1"/>
    <property type="match status" value="1"/>
</dbReference>
<dbReference type="RefSeq" id="WP_138151981.1">
    <property type="nucleotide sequence ID" value="NZ_VANU01000002.1"/>
</dbReference>
<dbReference type="InterPro" id="IPR023187">
    <property type="entry name" value="Tscrpt_reg_MarR-type_CS"/>
</dbReference>
<dbReference type="PANTHER" id="PTHR42756">
    <property type="entry name" value="TRANSCRIPTIONAL REGULATOR, MARR"/>
    <property type="match status" value="1"/>
</dbReference>
<evidence type="ECO:0000313" key="5">
    <source>
        <dbReference type="EMBL" id="TLP39398.1"/>
    </source>
</evidence>
<evidence type="ECO:0000313" key="6">
    <source>
        <dbReference type="Proteomes" id="UP000308901"/>
    </source>
</evidence>
<keyword evidence="3" id="KW-0804">Transcription</keyword>
<comment type="caution">
    <text evidence="5">The sequence shown here is derived from an EMBL/GenBank/DDBJ whole genome shotgun (WGS) entry which is preliminary data.</text>
</comment>
<dbReference type="SMART" id="SM00347">
    <property type="entry name" value="HTH_MARR"/>
    <property type="match status" value="1"/>
</dbReference>
<dbReference type="InterPro" id="IPR036388">
    <property type="entry name" value="WH-like_DNA-bd_sf"/>
</dbReference>
<dbReference type="PROSITE" id="PS50995">
    <property type="entry name" value="HTH_MARR_2"/>
    <property type="match status" value="1"/>
</dbReference>
<dbReference type="Gene3D" id="1.10.10.10">
    <property type="entry name" value="Winged helix-like DNA-binding domain superfamily/Winged helix DNA-binding domain"/>
    <property type="match status" value="1"/>
</dbReference>
<feature type="domain" description="HTH marR-type" evidence="4">
    <location>
        <begin position="1"/>
        <end position="141"/>
    </location>
</feature>
<organism evidence="5 6">
    <name type="scientific">Arcobacter arenosus</name>
    <dbReference type="NCBI Taxonomy" id="2576037"/>
    <lineage>
        <taxon>Bacteria</taxon>
        <taxon>Pseudomonadati</taxon>
        <taxon>Campylobacterota</taxon>
        <taxon>Epsilonproteobacteria</taxon>
        <taxon>Campylobacterales</taxon>
        <taxon>Arcobacteraceae</taxon>
        <taxon>Arcobacter</taxon>
    </lineage>
</organism>
<keyword evidence="1" id="KW-0805">Transcription regulation</keyword>
<dbReference type="OrthoDB" id="195851at2"/>
<keyword evidence="2" id="KW-0238">DNA-binding</keyword>
<dbReference type="PANTHER" id="PTHR42756:SF1">
    <property type="entry name" value="TRANSCRIPTIONAL REPRESSOR OF EMRAB OPERON"/>
    <property type="match status" value="1"/>
</dbReference>
<dbReference type="InterPro" id="IPR036390">
    <property type="entry name" value="WH_DNA-bd_sf"/>
</dbReference>